<dbReference type="CDD" id="cd19757">
    <property type="entry name" value="Bbox1"/>
    <property type="match status" value="1"/>
</dbReference>
<dbReference type="CDD" id="cd19756">
    <property type="entry name" value="Bbox2"/>
    <property type="match status" value="1"/>
</dbReference>
<name>A0AA88Y3V5_PINIB</name>
<evidence type="ECO:0000313" key="5">
    <source>
        <dbReference type="Proteomes" id="UP001186944"/>
    </source>
</evidence>
<protein>
    <recommendedName>
        <fullName evidence="3">B box-type domain-containing protein</fullName>
    </recommendedName>
</protein>
<dbReference type="GO" id="GO:0008270">
    <property type="term" value="F:zinc ion binding"/>
    <property type="evidence" value="ECO:0007669"/>
    <property type="project" value="UniProtKB-KW"/>
</dbReference>
<dbReference type="PROSITE" id="PS50119">
    <property type="entry name" value="ZF_BBOX"/>
    <property type="match status" value="2"/>
</dbReference>
<evidence type="ECO:0000256" key="2">
    <source>
        <dbReference type="SAM" id="Coils"/>
    </source>
</evidence>
<dbReference type="AlphaFoldDB" id="A0AA88Y3V5"/>
<organism evidence="4 5">
    <name type="scientific">Pinctada imbricata</name>
    <name type="common">Atlantic pearl-oyster</name>
    <name type="synonym">Pinctada martensii</name>
    <dbReference type="NCBI Taxonomy" id="66713"/>
    <lineage>
        <taxon>Eukaryota</taxon>
        <taxon>Metazoa</taxon>
        <taxon>Spiralia</taxon>
        <taxon>Lophotrochozoa</taxon>
        <taxon>Mollusca</taxon>
        <taxon>Bivalvia</taxon>
        <taxon>Autobranchia</taxon>
        <taxon>Pteriomorphia</taxon>
        <taxon>Pterioida</taxon>
        <taxon>Pterioidea</taxon>
        <taxon>Pteriidae</taxon>
        <taxon>Pinctada</taxon>
    </lineage>
</organism>
<keyword evidence="5" id="KW-1185">Reference proteome</keyword>
<evidence type="ECO:0000256" key="1">
    <source>
        <dbReference type="PROSITE-ProRule" id="PRU00024"/>
    </source>
</evidence>
<dbReference type="PANTHER" id="PTHR25462:SF296">
    <property type="entry name" value="MEIOTIC P26, ISOFORM F"/>
    <property type="match status" value="1"/>
</dbReference>
<dbReference type="InterPro" id="IPR000315">
    <property type="entry name" value="Znf_B-box"/>
</dbReference>
<comment type="caution">
    <text evidence="4">The sequence shown here is derived from an EMBL/GenBank/DDBJ whole genome shotgun (WGS) entry which is preliminary data.</text>
</comment>
<dbReference type="InterPro" id="IPR047153">
    <property type="entry name" value="TRIM45/56/19-like"/>
</dbReference>
<feature type="domain" description="B box-type" evidence="3">
    <location>
        <begin position="68"/>
        <end position="109"/>
    </location>
</feature>
<evidence type="ECO:0000259" key="3">
    <source>
        <dbReference type="PROSITE" id="PS50119"/>
    </source>
</evidence>
<accession>A0AA88Y3V5</accession>
<dbReference type="PANTHER" id="PTHR25462">
    <property type="entry name" value="BONUS, ISOFORM C-RELATED"/>
    <property type="match status" value="1"/>
</dbReference>
<keyword evidence="1" id="KW-0479">Metal-binding</keyword>
<dbReference type="EMBL" id="VSWD01000009">
    <property type="protein sequence ID" value="KAK3093239.1"/>
    <property type="molecule type" value="Genomic_DNA"/>
</dbReference>
<keyword evidence="1" id="KW-0863">Zinc-finger</keyword>
<dbReference type="Proteomes" id="UP001186944">
    <property type="component" value="Unassembled WGS sequence"/>
</dbReference>
<keyword evidence="2" id="KW-0175">Coiled coil</keyword>
<feature type="domain" description="B box-type" evidence="3">
    <location>
        <begin position="13"/>
        <end position="60"/>
    </location>
</feature>
<gene>
    <name evidence="4" type="ORF">FSP39_013089</name>
</gene>
<reference evidence="4" key="1">
    <citation type="submission" date="2019-08" db="EMBL/GenBank/DDBJ databases">
        <title>The improved chromosome-level genome for the pearl oyster Pinctada fucata martensii using PacBio sequencing and Hi-C.</title>
        <authorList>
            <person name="Zheng Z."/>
        </authorList>
    </citation>
    <scope>NUCLEOTIDE SEQUENCE</scope>
    <source>
        <strain evidence="4">ZZ-2019</strain>
        <tissue evidence="4">Adductor muscle</tissue>
    </source>
</reference>
<dbReference type="SUPFAM" id="SSF57845">
    <property type="entry name" value="B-box zinc-binding domain"/>
    <property type="match status" value="1"/>
</dbReference>
<feature type="coiled-coil region" evidence="2">
    <location>
        <begin position="113"/>
        <end position="140"/>
    </location>
</feature>
<keyword evidence="1" id="KW-0862">Zinc</keyword>
<evidence type="ECO:0000313" key="4">
    <source>
        <dbReference type="EMBL" id="KAK3093239.1"/>
    </source>
</evidence>
<proteinExistence type="predicted"/>
<dbReference type="Pfam" id="PF00643">
    <property type="entry name" value="zf-B_box"/>
    <property type="match status" value="1"/>
</dbReference>
<dbReference type="Gene3D" id="3.30.160.60">
    <property type="entry name" value="Classic Zinc Finger"/>
    <property type="match status" value="1"/>
</dbReference>
<sequence length="269" mass="30820">MALSKADNFEQAQAAIKCDLCGGEDGVKHYCLICEETMCPTCKAIHNKARATRDHKVVLREERHTKDQGSTFCKKHPDQKTSLYCDTCTIPVCSKCVSGAHYGHKFSDFSLVLENFKREIKDSKKKLETKMEEADALIQTGNQSWKDYENIVEKIRSSICQNYKSLLDKRENELTRISHQDKTAWNTAKDQLDEEKTKISRCLAQHEKCLSSTTITGMVELLKESEVLRRKILDPVEIVPPSYQEASAWRHWSNHKANIRQGRSDIVIL</sequence>